<protein>
    <submittedName>
        <fullName evidence="1">Virus attachment protein p12 family</fullName>
    </submittedName>
</protein>
<name>A0A3M3XT29_PSEFL</name>
<gene>
    <name evidence="1" type="ORF">NCTC10038_03079</name>
</gene>
<dbReference type="Pfam" id="PF12669">
    <property type="entry name" value="FeoB_associated"/>
    <property type="match status" value="1"/>
</dbReference>
<reference evidence="1 2" key="1">
    <citation type="submission" date="2018-06" db="EMBL/GenBank/DDBJ databases">
        <authorList>
            <consortium name="Pathogen Informatics"/>
            <person name="Doyle S."/>
        </authorList>
    </citation>
    <scope>NUCLEOTIDE SEQUENCE [LARGE SCALE GENOMIC DNA]</scope>
    <source>
        <strain evidence="1 2">NCTC10038</strain>
    </source>
</reference>
<dbReference type="AlphaFoldDB" id="A0A3M3XT29"/>
<dbReference type="GeneID" id="61639942"/>
<proteinExistence type="predicted"/>
<accession>A0A3M3XT29</accession>
<evidence type="ECO:0000313" key="2">
    <source>
        <dbReference type="Proteomes" id="UP000248640"/>
    </source>
</evidence>
<dbReference type="RefSeq" id="WP_141125131.1">
    <property type="nucleotide sequence ID" value="NZ_CBCRXZ010000002.1"/>
</dbReference>
<sequence>MTLGLMAQYAVIGVLLIGAVFSVWRRLAPSKAGGCASGCGTCSSGCQPTQRIALRTLDTSTIDEAERNGSRSITVPSDD</sequence>
<organism evidence="1 2">
    <name type="scientific">Pseudomonas fluorescens</name>
    <dbReference type="NCBI Taxonomy" id="294"/>
    <lineage>
        <taxon>Bacteria</taxon>
        <taxon>Pseudomonadati</taxon>
        <taxon>Pseudomonadota</taxon>
        <taxon>Gammaproteobacteria</taxon>
        <taxon>Pseudomonadales</taxon>
        <taxon>Pseudomonadaceae</taxon>
        <taxon>Pseudomonas</taxon>
    </lineage>
</organism>
<dbReference type="Proteomes" id="UP000248640">
    <property type="component" value="Chromosome 1"/>
</dbReference>
<dbReference type="EMBL" id="LS483372">
    <property type="protein sequence ID" value="SQF91653.1"/>
    <property type="molecule type" value="Genomic_DNA"/>
</dbReference>
<evidence type="ECO:0000313" key="1">
    <source>
        <dbReference type="EMBL" id="SQF91653.1"/>
    </source>
</evidence>